<dbReference type="InterPro" id="IPR015813">
    <property type="entry name" value="Pyrv/PenolPyrv_kinase-like_dom"/>
</dbReference>
<feature type="domain" description="PEP-utilising enzyme C-terminal" evidence="19">
    <location>
        <begin position="252"/>
        <end position="539"/>
    </location>
</feature>
<evidence type="ECO:0000259" key="20">
    <source>
        <dbReference type="Pfam" id="PF05524"/>
    </source>
</evidence>
<accession>A0ABR9R5F3</accession>
<dbReference type="GO" id="GO:0008965">
    <property type="term" value="F:phosphoenolpyruvate-protein phosphotransferase activity"/>
    <property type="evidence" value="ECO:0007669"/>
    <property type="project" value="UniProtKB-EC"/>
</dbReference>
<dbReference type="InterPro" id="IPR036618">
    <property type="entry name" value="PtsI_HPr-bd_sf"/>
</dbReference>
<evidence type="ECO:0000259" key="18">
    <source>
        <dbReference type="Pfam" id="PF00391"/>
    </source>
</evidence>
<evidence type="ECO:0000259" key="19">
    <source>
        <dbReference type="Pfam" id="PF02896"/>
    </source>
</evidence>
<evidence type="ECO:0000256" key="17">
    <source>
        <dbReference type="PIRNR" id="PIRNR000732"/>
    </source>
</evidence>
<comment type="similarity">
    <text evidence="5 17">Belongs to the PEP-utilizing enzyme family.</text>
</comment>
<evidence type="ECO:0000256" key="4">
    <source>
        <dbReference type="ARBA" id="ARBA00004496"/>
    </source>
</evidence>
<evidence type="ECO:0000256" key="10">
    <source>
        <dbReference type="ARBA" id="ARBA00022597"/>
    </source>
</evidence>
<dbReference type="PANTHER" id="PTHR46244">
    <property type="entry name" value="PHOSPHOENOLPYRUVATE-PROTEIN PHOSPHOTRANSFERASE"/>
    <property type="match status" value="1"/>
</dbReference>
<dbReference type="SUPFAM" id="SSF47831">
    <property type="entry name" value="Enzyme I of the PEP:sugar phosphotransferase system HPr-binding (sub)domain"/>
    <property type="match status" value="1"/>
</dbReference>
<dbReference type="Pfam" id="PF00391">
    <property type="entry name" value="PEP-utilizers"/>
    <property type="match status" value="1"/>
</dbReference>
<evidence type="ECO:0000313" key="22">
    <source>
        <dbReference type="Proteomes" id="UP000768567"/>
    </source>
</evidence>
<comment type="subcellular location">
    <subcellularLocation>
        <location evidence="4 17">Cytoplasm</location>
    </subcellularLocation>
</comment>
<evidence type="ECO:0000256" key="12">
    <source>
        <dbReference type="ARBA" id="ARBA00022683"/>
    </source>
</evidence>
<keyword evidence="12 17" id="KW-0598">Phosphotransferase system</keyword>
<comment type="cofactor">
    <cofactor evidence="2 17">
        <name>Mg(2+)</name>
        <dbReference type="ChEBI" id="CHEBI:18420"/>
    </cofactor>
</comment>
<evidence type="ECO:0000256" key="7">
    <source>
        <dbReference type="ARBA" id="ARBA00016544"/>
    </source>
</evidence>
<evidence type="ECO:0000256" key="11">
    <source>
        <dbReference type="ARBA" id="ARBA00022679"/>
    </source>
</evidence>
<dbReference type="Gene3D" id="3.20.20.60">
    <property type="entry name" value="Phosphoenolpyruvate-binding domains"/>
    <property type="match status" value="1"/>
</dbReference>
<dbReference type="Pfam" id="PF02896">
    <property type="entry name" value="PEP-utilizers_C"/>
    <property type="match status" value="1"/>
</dbReference>
<keyword evidence="11 17" id="KW-0808">Transferase</keyword>
<sequence length="559" mass="61750">MITIQGKGVSSGVGIGPLYFYHRAKTTITRYQVEDVDAEWHRFKGAQTAAIEQLGELAEKARAEAGDEAAMLFETHQMMAEDLDYEEAIEGLIKENKSNAEAAVTDVAVQFAQMFESMDDSYMQARAADVKDVSRRILSILNGTVEGGIASEVPVLLAADDLAPSETVQLDKTKILGFITAGGSGSSHTAILARTMGIPAIVGVGDALKPEYEGRQVIIDGATGNVVIDPDDMTRDRLLKKREEQLRLQRLLESLKGQPNITKDGKSIRIYCNIGSPEDVHAVQVNDGGGIGLFRSEFLYLNCDDYPTEDQQFEAYKQVLSDMEDKEVIIRTCDIGADKQIGYFNLPKEDNPAMGMRALRISLTRPDFFRTQLRALFRASAFGKLGIMFPMVTSVWEVREAKKLCEEVKRELKAEGIPYSEDVQIGIMIETPAAAIMSDRLAKEVDFFSCGTNDLTQYTLACDRQNNDLGRFYDPHHPAVLRLLQMVVENAHKNGIWVGICGELGADLTLTETFLAIGIDELSVSPRAVLPLRNAVRMTDTRESSARILDALNNEYQAT</sequence>
<gene>
    <name evidence="21" type="primary">ptsP</name>
    <name evidence="21" type="ORF">INF35_10830</name>
</gene>
<evidence type="ECO:0000256" key="2">
    <source>
        <dbReference type="ARBA" id="ARBA00001946"/>
    </source>
</evidence>
<dbReference type="Pfam" id="PF05524">
    <property type="entry name" value="PEP-utilisers_N"/>
    <property type="match status" value="1"/>
</dbReference>
<dbReference type="InterPro" id="IPR036637">
    <property type="entry name" value="Phosphohistidine_dom_sf"/>
</dbReference>
<feature type="domain" description="PEP-utilising enzyme mobile" evidence="18">
    <location>
        <begin position="155"/>
        <end position="224"/>
    </location>
</feature>
<protein>
    <recommendedName>
        <fullName evidence="7 17">Phosphoenolpyruvate-protein phosphotransferase</fullName>
        <ecNumber evidence="6 17">2.7.3.9</ecNumber>
    </recommendedName>
    <alternativeName>
        <fullName evidence="16 17">Phosphotransferase system, enzyme I</fullName>
    </alternativeName>
</protein>
<comment type="catalytic activity">
    <reaction evidence="1 17">
        <text>L-histidyl-[protein] + phosphoenolpyruvate = N(pros)-phospho-L-histidyl-[protein] + pyruvate</text>
        <dbReference type="Rhea" id="RHEA:23880"/>
        <dbReference type="Rhea" id="RHEA-COMP:9745"/>
        <dbReference type="Rhea" id="RHEA-COMP:9746"/>
        <dbReference type="ChEBI" id="CHEBI:15361"/>
        <dbReference type="ChEBI" id="CHEBI:29979"/>
        <dbReference type="ChEBI" id="CHEBI:58702"/>
        <dbReference type="ChEBI" id="CHEBI:64837"/>
        <dbReference type="EC" id="2.7.3.9"/>
    </reaction>
</comment>
<dbReference type="Gene3D" id="3.50.30.10">
    <property type="entry name" value="Phosphohistidine domain"/>
    <property type="match status" value="1"/>
</dbReference>
<dbReference type="InterPro" id="IPR008731">
    <property type="entry name" value="PTS_EIN"/>
</dbReference>
<dbReference type="InterPro" id="IPR006318">
    <property type="entry name" value="PTS_EI-like"/>
</dbReference>
<dbReference type="PANTHER" id="PTHR46244:SF3">
    <property type="entry name" value="PHOSPHOENOLPYRUVATE-PROTEIN PHOSPHOTRANSFERASE"/>
    <property type="match status" value="1"/>
</dbReference>
<keyword evidence="9 17" id="KW-0963">Cytoplasm</keyword>
<dbReference type="InterPro" id="IPR050499">
    <property type="entry name" value="PEP-utilizing_PTS_enzyme"/>
</dbReference>
<evidence type="ECO:0000256" key="3">
    <source>
        <dbReference type="ARBA" id="ARBA00002728"/>
    </source>
</evidence>
<keyword evidence="8 17" id="KW-0813">Transport</keyword>
<dbReference type="PRINTS" id="PR01736">
    <property type="entry name" value="PHPHTRNFRASE"/>
</dbReference>
<evidence type="ECO:0000256" key="13">
    <source>
        <dbReference type="ARBA" id="ARBA00022723"/>
    </source>
</evidence>
<proteinExistence type="inferred from homology"/>
<keyword evidence="13 17" id="KW-0479">Metal-binding</keyword>
<feature type="domain" description="Phosphotransferase system enzyme I N-terminal" evidence="20">
    <location>
        <begin position="5"/>
        <end position="126"/>
    </location>
</feature>
<dbReference type="InterPro" id="IPR024692">
    <property type="entry name" value="PTS_EI"/>
</dbReference>
<evidence type="ECO:0000313" key="21">
    <source>
        <dbReference type="EMBL" id="MBE5038280.1"/>
    </source>
</evidence>
<dbReference type="RefSeq" id="WP_193502332.1">
    <property type="nucleotide sequence ID" value="NZ_JADCKC010000003.1"/>
</dbReference>
<evidence type="ECO:0000256" key="1">
    <source>
        <dbReference type="ARBA" id="ARBA00000683"/>
    </source>
</evidence>
<dbReference type="InterPro" id="IPR000121">
    <property type="entry name" value="PEP_util_C"/>
</dbReference>
<dbReference type="InterPro" id="IPR008279">
    <property type="entry name" value="PEP-util_enz_mobile_dom"/>
</dbReference>
<keyword evidence="14 17" id="KW-0418">Kinase</keyword>
<keyword evidence="22" id="KW-1185">Reference proteome</keyword>
<evidence type="ECO:0000256" key="15">
    <source>
        <dbReference type="ARBA" id="ARBA00022842"/>
    </source>
</evidence>
<evidence type="ECO:0000256" key="8">
    <source>
        <dbReference type="ARBA" id="ARBA00022448"/>
    </source>
</evidence>
<evidence type="ECO:0000256" key="9">
    <source>
        <dbReference type="ARBA" id="ARBA00022490"/>
    </source>
</evidence>
<reference evidence="21 22" key="1">
    <citation type="submission" date="2020-10" db="EMBL/GenBank/DDBJ databases">
        <title>ChiBAC.</title>
        <authorList>
            <person name="Zenner C."/>
            <person name="Hitch T.C.A."/>
            <person name="Clavel T."/>
        </authorList>
    </citation>
    <scope>NUCLEOTIDE SEQUENCE [LARGE SCALE GENOMIC DNA]</scope>
    <source>
        <strain evidence="21 22">DSM 109015</strain>
    </source>
</reference>
<dbReference type="InterPro" id="IPR040442">
    <property type="entry name" value="Pyrv_kinase-like_dom_sf"/>
</dbReference>
<dbReference type="EC" id="2.7.3.9" evidence="6 17"/>
<dbReference type="SUPFAM" id="SSF52009">
    <property type="entry name" value="Phosphohistidine domain"/>
    <property type="match status" value="1"/>
</dbReference>
<comment type="caution">
    <text evidence="21">The sequence shown here is derived from an EMBL/GenBank/DDBJ whole genome shotgun (WGS) entry which is preliminary data.</text>
</comment>
<organism evidence="21 22">
    <name type="scientific">Gemmiger gallinarum</name>
    <dbReference type="NCBI Taxonomy" id="2779354"/>
    <lineage>
        <taxon>Bacteria</taxon>
        <taxon>Bacillati</taxon>
        <taxon>Bacillota</taxon>
        <taxon>Clostridia</taxon>
        <taxon>Eubacteriales</taxon>
        <taxon>Gemmiger</taxon>
    </lineage>
</organism>
<keyword evidence="10 17" id="KW-0762">Sugar transport</keyword>
<dbReference type="Gene3D" id="1.10.274.10">
    <property type="entry name" value="PtsI, HPr-binding domain"/>
    <property type="match status" value="1"/>
</dbReference>
<comment type="function">
    <text evidence="3 17">General (non sugar-specific) component of the phosphoenolpyruvate-dependent sugar phosphotransferase system (sugar PTS). This major carbohydrate active-transport system catalyzes the phosphorylation of incoming sugar substrates concomitantly with their translocation across the cell membrane. Enzyme I transfers the phosphoryl group from phosphoenolpyruvate (PEP) to the phosphoryl carrier protein (HPr).</text>
</comment>
<dbReference type="Proteomes" id="UP000768567">
    <property type="component" value="Unassembled WGS sequence"/>
</dbReference>
<dbReference type="EMBL" id="JADCKC010000003">
    <property type="protein sequence ID" value="MBE5038280.1"/>
    <property type="molecule type" value="Genomic_DNA"/>
</dbReference>
<dbReference type="PIRSF" id="PIRSF000732">
    <property type="entry name" value="PTS_enzyme_I"/>
    <property type="match status" value="1"/>
</dbReference>
<evidence type="ECO:0000256" key="6">
    <source>
        <dbReference type="ARBA" id="ARBA00012232"/>
    </source>
</evidence>
<name>A0ABR9R5F3_9FIRM</name>
<keyword evidence="15 17" id="KW-0460">Magnesium</keyword>
<dbReference type="SUPFAM" id="SSF51621">
    <property type="entry name" value="Phosphoenolpyruvate/pyruvate domain"/>
    <property type="match status" value="1"/>
</dbReference>
<evidence type="ECO:0000256" key="16">
    <source>
        <dbReference type="ARBA" id="ARBA00033235"/>
    </source>
</evidence>
<dbReference type="NCBIfam" id="TIGR01417">
    <property type="entry name" value="PTS_I_fam"/>
    <property type="match status" value="1"/>
</dbReference>
<evidence type="ECO:0000256" key="5">
    <source>
        <dbReference type="ARBA" id="ARBA00007837"/>
    </source>
</evidence>
<evidence type="ECO:0000256" key="14">
    <source>
        <dbReference type="ARBA" id="ARBA00022777"/>
    </source>
</evidence>